<evidence type="ECO:0000313" key="1">
    <source>
        <dbReference type="EMBL" id="AZZ55930.1"/>
    </source>
</evidence>
<name>A0AAD1AF11_9MICO</name>
<dbReference type="AlphaFoldDB" id="A0AAD1AF11"/>
<evidence type="ECO:0000313" key="2">
    <source>
        <dbReference type="Proteomes" id="UP000283946"/>
    </source>
</evidence>
<accession>A0AAD1AF11</accession>
<dbReference type="EMBL" id="CP028130">
    <property type="protein sequence ID" value="AZZ55930.1"/>
    <property type="molecule type" value="Genomic_DNA"/>
</dbReference>
<sequence length="221" mass="23928">MAITYEASAADVARVRLTPSPIGEAVFSLRALARPGAASQFGPFLEYARGRLRGVDIRVLRSLVPSTGYVPDVLTPSPRFAPSFLTQLEEVRATPAEEFAAQVDWMARDPGTTRQWKARTATARAFLQATDLPETIAPPAGIAAAQKSGEPANQIKQVLSGGKIATQSPGLAQLPMYSEIHKQLVQSNTKIQLGLPRHFSPKTQMLFTPTGHRELVSGREK</sequence>
<gene>
    <name evidence="1" type="ORF">C7V51_08630</name>
</gene>
<organism evidence="1 2">
    <name type="scientific">Rathayibacter iranicus</name>
    <dbReference type="NCBI Taxonomy" id="59737"/>
    <lineage>
        <taxon>Bacteria</taxon>
        <taxon>Bacillati</taxon>
        <taxon>Actinomycetota</taxon>
        <taxon>Actinomycetes</taxon>
        <taxon>Micrococcales</taxon>
        <taxon>Microbacteriaceae</taxon>
        <taxon>Rathayibacter</taxon>
    </lineage>
</organism>
<protein>
    <submittedName>
        <fullName evidence="1">Uncharacterized protein</fullName>
    </submittedName>
</protein>
<dbReference type="RefSeq" id="WP_104265091.1">
    <property type="nucleotide sequence ID" value="NZ_CP028130.1"/>
</dbReference>
<reference evidence="1 2" key="1">
    <citation type="submission" date="2018-03" db="EMBL/GenBank/DDBJ databases">
        <title>Bacteriophage NCPPB3778 and a type I-E CRISPR drive the evolution of the US Biological Select Agent, Rathayibacter toxicus.</title>
        <authorList>
            <person name="Davis E.W.II."/>
            <person name="Tabima J.F."/>
            <person name="Weisberg A.J."/>
            <person name="Dantas Lopes L."/>
            <person name="Wiseman M.S."/>
            <person name="Wiseman M.S."/>
            <person name="Pupko T."/>
            <person name="Belcher M.S."/>
            <person name="Sechler A.J."/>
            <person name="Tancos M.A."/>
            <person name="Schroeder B.K."/>
            <person name="Murray T.D."/>
            <person name="Luster D.G."/>
            <person name="Schneider W.L."/>
            <person name="Rogers E."/>
            <person name="Andreote F.D."/>
            <person name="Grunwald N.J."/>
            <person name="Putnam M.L."/>
            <person name="Chang J.H."/>
        </authorList>
    </citation>
    <scope>NUCLEOTIDE SEQUENCE [LARGE SCALE GENOMIC DNA]</scope>
    <source>
        <strain evidence="1 2">NCCPB 2253</strain>
    </source>
</reference>
<dbReference type="Proteomes" id="UP000283946">
    <property type="component" value="Chromosome"/>
</dbReference>
<dbReference type="KEGG" id="ria:C7V51_08630"/>
<proteinExistence type="predicted"/>